<protein>
    <submittedName>
        <fullName evidence="2">Uncharacterized protein</fullName>
    </submittedName>
</protein>
<sequence>MSSQQDTFNPANVPKPEKISERRQYIDQYIQRFHKDLVPQIDMARKEARSYMCRYYHNNRGMIDVPAVYFEYTIDKTLWQNIFLHLGEQAPAWPWKKGPDRDDISAGMSMAYKEWRIEMGLPVNMSHQTDQQRAHHLELQLSNAQQEIERLNLHLQDANTLHQELKEAMQGWLNDKDALLKSKDQEILRLRMDGSNSGES</sequence>
<organism evidence="2 3">
    <name type="scientific">Fusarium circinatum</name>
    <name type="common">Pitch canker fungus</name>
    <name type="synonym">Gibberella circinata</name>
    <dbReference type="NCBI Taxonomy" id="48490"/>
    <lineage>
        <taxon>Eukaryota</taxon>
        <taxon>Fungi</taxon>
        <taxon>Dikarya</taxon>
        <taxon>Ascomycota</taxon>
        <taxon>Pezizomycotina</taxon>
        <taxon>Sordariomycetes</taxon>
        <taxon>Hypocreomycetidae</taxon>
        <taxon>Hypocreales</taxon>
        <taxon>Nectriaceae</taxon>
        <taxon>Fusarium</taxon>
        <taxon>Fusarium fujikuroi species complex</taxon>
    </lineage>
</organism>
<evidence type="ECO:0000313" key="3">
    <source>
        <dbReference type="Proteomes" id="UP000572754"/>
    </source>
</evidence>
<keyword evidence="1" id="KW-0175">Coiled coil</keyword>
<evidence type="ECO:0000256" key="1">
    <source>
        <dbReference type="SAM" id="Coils"/>
    </source>
</evidence>
<gene>
    <name evidence="2" type="ORF">FCIRC_6397</name>
</gene>
<feature type="coiled-coil region" evidence="1">
    <location>
        <begin position="127"/>
        <end position="175"/>
    </location>
</feature>
<reference evidence="3" key="1">
    <citation type="journal article" date="2020" name="BMC Genomics">
        <title>Correction to: Identification and distribution of gene clusters required for synthesis of sphingolipid metabolism inhibitors in diverse species of the filamentous fungus Fusarium.</title>
        <authorList>
            <person name="Kim H.S."/>
            <person name="Lohmar J.M."/>
            <person name="Busman M."/>
            <person name="Brown D.W."/>
            <person name="Naumann T.A."/>
            <person name="Divon H.H."/>
            <person name="Lysoe E."/>
            <person name="Uhlig S."/>
            <person name="Proctor R.H."/>
        </authorList>
    </citation>
    <scope>NUCLEOTIDE SEQUENCE [LARGE SCALE GENOMIC DNA]</scope>
    <source>
        <strain evidence="3">NRRL 25331</strain>
    </source>
</reference>
<dbReference type="AlphaFoldDB" id="A0A8H5WX12"/>
<dbReference type="Proteomes" id="UP000572754">
    <property type="component" value="Unassembled WGS sequence"/>
</dbReference>
<dbReference type="EMBL" id="JAAQPE010000209">
    <property type="protein sequence ID" value="KAF5678782.1"/>
    <property type="molecule type" value="Genomic_DNA"/>
</dbReference>
<reference evidence="2 3" key="2">
    <citation type="submission" date="2020-05" db="EMBL/GenBank/DDBJ databases">
        <title>Identification and distribution of gene clusters putatively required for synthesis of sphingolipid metabolism inhibitors in phylogenetically diverse species of the filamentous fungus Fusarium.</title>
        <authorList>
            <person name="Kim H.-S."/>
            <person name="Busman M."/>
            <person name="Brown D.W."/>
            <person name="Divon H."/>
            <person name="Uhlig S."/>
            <person name="Proctor R.H."/>
        </authorList>
    </citation>
    <scope>NUCLEOTIDE SEQUENCE [LARGE SCALE GENOMIC DNA]</scope>
    <source>
        <strain evidence="2 3">NRRL 25331</strain>
    </source>
</reference>
<name>A0A8H5WX12_FUSCI</name>
<evidence type="ECO:0000313" key="2">
    <source>
        <dbReference type="EMBL" id="KAF5678782.1"/>
    </source>
</evidence>
<accession>A0A8H5WX12</accession>
<keyword evidence="3" id="KW-1185">Reference proteome</keyword>
<comment type="caution">
    <text evidence="2">The sequence shown here is derived from an EMBL/GenBank/DDBJ whole genome shotgun (WGS) entry which is preliminary data.</text>
</comment>
<proteinExistence type="predicted"/>